<gene>
    <name evidence="3" type="ORF">UFOPK2656_02127</name>
    <name evidence="4" type="ORF">UFOPK3099_02207</name>
    <name evidence="5" type="ORF">UFOPK3267_02497</name>
    <name evidence="6" type="ORF">UFOPK3651_02370</name>
    <name evidence="7" type="ORF">UFOPK3931_03136</name>
    <name evidence="2" type="ORF">UFOPK4189_02121</name>
</gene>
<evidence type="ECO:0000313" key="7">
    <source>
        <dbReference type="EMBL" id="CAB5017034.1"/>
    </source>
</evidence>
<reference evidence="6" key="1">
    <citation type="submission" date="2020-05" db="EMBL/GenBank/DDBJ databases">
        <authorList>
            <person name="Chiriac C."/>
            <person name="Salcher M."/>
            <person name="Ghai R."/>
            <person name="Kavagutti S V."/>
        </authorList>
    </citation>
    <scope>NUCLEOTIDE SEQUENCE</scope>
</reference>
<keyword evidence="1" id="KW-0812">Transmembrane</keyword>
<proteinExistence type="predicted"/>
<evidence type="ECO:0000313" key="3">
    <source>
        <dbReference type="EMBL" id="CAB4731166.1"/>
    </source>
</evidence>
<evidence type="ECO:0000313" key="2">
    <source>
        <dbReference type="EMBL" id="CAB4364358.1"/>
    </source>
</evidence>
<dbReference type="EMBL" id="CAFAAV010000204">
    <property type="protein sequence ID" value="CAB4832171.1"/>
    <property type="molecule type" value="Genomic_DNA"/>
</dbReference>
<feature type="transmembrane region" description="Helical" evidence="1">
    <location>
        <begin position="89"/>
        <end position="112"/>
    </location>
</feature>
<keyword evidence="1" id="KW-0472">Membrane</keyword>
<organism evidence="6">
    <name type="scientific">freshwater metagenome</name>
    <dbReference type="NCBI Taxonomy" id="449393"/>
    <lineage>
        <taxon>unclassified sequences</taxon>
        <taxon>metagenomes</taxon>
        <taxon>ecological metagenomes</taxon>
    </lineage>
</organism>
<evidence type="ECO:0000313" key="5">
    <source>
        <dbReference type="EMBL" id="CAB4852973.1"/>
    </source>
</evidence>
<dbReference type="EMBL" id="CAEZYF010000013">
    <property type="protein sequence ID" value="CAB4731166.1"/>
    <property type="molecule type" value="Genomic_DNA"/>
</dbReference>
<evidence type="ECO:0000313" key="4">
    <source>
        <dbReference type="EMBL" id="CAB4832171.1"/>
    </source>
</evidence>
<dbReference type="PANTHER" id="PTHR35007:SF1">
    <property type="entry name" value="PILUS ASSEMBLY PROTEIN"/>
    <property type="match status" value="1"/>
</dbReference>
<dbReference type="AlphaFoldDB" id="A0A6J7JM17"/>
<sequence>MNPLQLGAAVALLVAGAVWCVARSLRRAPASLAVARQRMYGGAAGSGTAAAASWRDTIAAGPTGGWVERHFGEGLQMVGLTITDVATRVVVSISMLLFAVLAAVAALMSLGMLPLSSLWLLLSPVAAAMGGLIVVHDLDARIDRQRRLYRRTANDFVQLVAVGLTTDQSVEEAVRFALQVGAGEAFDALRSELQAAPQRGVPLWETIDDFGRRYDVRELCEFATSLERQGLQGVSISDTVASLAGSMRAKALDELERDADRANASLSGPTIGFVVSTIVFLAYPLAQRISDAFGG</sequence>
<accession>A0A6J7JM17</accession>
<protein>
    <submittedName>
        <fullName evidence="6">Unannotated protein</fullName>
    </submittedName>
</protein>
<feature type="transmembrane region" description="Helical" evidence="1">
    <location>
        <begin position="6"/>
        <end position="22"/>
    </location>
</feature>
<name>A0A6J7JM17_9ZZZZ</name>
<dbReference type="PANTHER" id="PTHR35007">
    <property type="entry name" value="INTEGRAL MEMBRANE PROTEIN-RELATED"/>
    <property type="match status" value="1"/>
</dbReference>
<dbReference type="EMBL" id="CAESGF010000013">
    <property type="protein sequence ID" value="CAB4364358.1"/>
    <property type="molecule type" value="Genomic_DNA"/>
</dbReference>
<dbReference type="EMBL" id="CAFBMT010000014">
    <property type="protein sequence ID" value="CAB4943671.1"/>
    <property type="molecule type" value="Genomic_DNA"/>
</dbReference>
<feature type="transmembrane region" description="Helical" evidence="1">
    <location>
        <begin position="266"/>
        <end position="286"/>
    </location>
</feature>
<keyword evidence="1" id="KW-1133">Transmembrane helix</keyword>
<feature type="transmembrane region" description="Helical" evidence="1">
    <location>
        <begin position="118"/>
        <end position="138"/>
    </location>
</feature>
<dbReference type="EMBL" id="CAFBIY010000181">
    <property type="protein sequence ID" value="CAB4852973.1"/>
    <property type="molecule type" value="Genomic_DNA"/>
</dbReference>
<evidence type="ECO:0000256" key="1">
    <source>
        <dbReference type="SAM" id="Phobius"/>
    </source>
</evidence>
<dbReference type="EMBL" id="CAFBOL010000140">
    <property type="protein sequence ID" value="CAB5017034.1"/>
    <property type="molecule type" value="Genomic_DNA"/>
</dbReference>
<evidence type="ECO:0000313" key="6">
    <source>
        <dbReference type="EMBL" id="CAB4943671.1"/>
    </source>
</evidence>